<evidence type="ECO:0000313" key="1">
    <source>
        <dbReference type="EMBL" id="SCU87648.1"/>
    </source>
</evidence>
<dbReference type="EMBL" id="LT598482">
    <property type="protein sequence ID" value="SCU87648.1"/>
    <property type="molecule type" value="Genomic_DNA"/>
</dbReference>
<name>A0A1G4JBZ5_9SACH</name>
<keyword evidence="2" id="KW-1185">Reference proteome</keyword>
<dbReference type="InterPro" id="IPR024645">
    <property type="entry name" value="Mitochondr_Som1"/>
</dbReference>
<gene>
    <name evidence="1" type="ORF">LAME_0D10924G</name>
</gene>
<sequence length="90" mass="10186">MAPPTPVFGREELEMVRIKAKGPCQLKSLVQNECEFNGHNYVCIPFKRVFEECIVGGKQQKIRLEVTSESTNAVIDATVARFWSSVKKLE</sequence>
<dbReference type="GO" id="GO:0042720">
    <property type="term" value="C:mitochondrial inner membrane peptidase complex"/>
    <property type="evidence" value="ECO:0007669"/>
    <property type="project" value="InterPro"/>
</dbReference>
<organism evidence="1 2">
    <name type="scientific">Lachancea meyersii CBS 8951</name>
    <dbReference type="NCBI Taxonomy" id="1266667"/>
    <lineage>
        <taxon>Eukaryota</taxon>
        <taxon>Fungi</taxon>
        <taxon>Dikarya</taxon>
        <taxon>Ascomycota</taxon>
        <taxon>Saccharomycotina</taxon>
        <taxon>Saccharomycetes</taxon>
        <taxon>Saccharomycetales</taxon>
        <taxon>Saccharomycetaceae</taxon>
        <taxon>Lachancea</taxon>
    </lineage>
</organism>
<dbReference type="Proteomes" id="UP000191144">
    <property type="component" value="Chromosome D"/>
</dbReference>
<evidence type="ECO:0000313" key="2">
    <source>
        <dbReference type="Proteomes" id="UP000191144"/>
    </source>
</evidence>
<reference evidence="2" key="1">
    <citation type="submission" date="2016-03" db="EMBL/GenBank/DDBJ databases">
        <authorList>
            <person name="Devillers Hugo."/>
        </authorList>
    </citation>
    <scope>NUCLEOTIDE SEQUENCE [LARGE SCALE GENOMIC DNA]</scope>
</reference>
<dbReference type="AlphaFoldDB" id="A0A1G4JBZ5"/>
<dbReference type="OrthoDB" id="3983163at2759"/>
<dbReference type="Pfam" id="PF11093">
    <property type="entry name" value="Mitochondr_Som1"/>
    <property type="match status" value="1"/>
</dbReference>
<accession>A0A1G4JBZ5</accession>
<proteinExistence type="predicted"/>
<protein>
    <submittedName>
        <fullName evidence="1">LAME_0D10924g1_1</fullName>
    </submittedName>
</protein>